<dbReference type="InterPro" id="IPR036264">
    <property type="entry name" value="Bact_exopeptidase_dim_dom"/>
</dbReference>
<protein>
    <submittedName>
        <fullName evidence="6">M20 family metallopeptidase</fullName>
    </submittedName>
</protein>
<dbReference type="InterPro" id="IPR001261">
    <property type="entry name" value="ArgE/DapE_CS"/>
</dbReference>
<keyword evidence="4" id="KW-0862">Zinc</keyword>
<evidence type="ECO:0000259" key="5">
    <source>
        <dbReference type="Pfam" id="PF07687"/>
    </source>
</evidence>
<keyword evidence="3" id="KW-0378">Hydrolase</keyword>
<dbReference type="EMBL" id="BAABJO010000006">
    <property type="protein sequence ID" value="GAA5117569.1"/>
    <property type="molecule type" value="Genomic_DNA"/>
</dbReference>
<dbReference type="SUPFAM" id="SSF55031">
    <property type="entry name" value="Bacterial exopeptidase dimerisation domain"/>
    <property type="match status" value="1"/>
</dbReference>
<dbReference type="Pfam" id="PF01546">
    <property type="entry name" value="Peptidase_M20"/>
    <property type="match status" value="1"/>
</dbReference>
<dbReference type="Gene3D" id="3.40.630.10">
    <property type="entry name" value="Zn peptidases"/>
    <property type="match status" value="1"/>
</dbReference>
<dbReference type="PROSITE" id="PS00759">
    <property type="entry name" value="ARGE_DAPE_CPG2_2"/>
    <property type="match status" value="1"/>
</dbReference>
<comment type="cofactor">
    <cofactor evidence="1">
        <name>Zn(2+)</name>
        <dbReference type="ChEBI" id="CHEBI:29105"/>
    </cofactor>
</comment>
<reference evidence="7" key="1">
    <citation type="journal article" date="2019" name="Int. J. Syst. Evol. Microbiol.">
        <title>The Global Catalogue of Microorganisms (GCM) 10K type strain sequencing project: providing services to taxonomists for standard genome sequencing and annotation.</title>
        <authorList>
            <consortium name="The Broad Institute Genomics Platform"/>
            <consortium name="The Broad Institute Genome Sequencing Center for Infectious Disease"/>
            <person name="Wu L."/>
            <person name="Ma J."/>
        </authorList>
    </citation>
    <scope>NUCLEOTIDE SEQUENCE [LARGE SCALE GENOMIC DNA]</scope>
    <source>
        <strain evidence="7">JCM 18302</strain>
    </source>
</reference>
<name>A0ABP9NHI5_9PSEU</name>
<dbReference type="Gene3D" id="3.30.70.360">
    <property type="match status" value="1"/>
</dbReference>
<sequence length="375" mass="38532">MTGALGLLAELIRFRTVGGGEGAAARHCAALVEEAGLGTRLLAWEPGREQLVARTAGGDGPPLTFTGHLDTVPVRPDDWSVDPWAAERDGDKVVGRGASDMKSGVAAAVVATVEHASRPHSCRGVQLVLTAGEETGCTGLVGLDAAGRDAMARGGPLVVAEPTANALVIGHKGAHWMRLRATGRAAHGSAPELGDNAVVRLARAAVALHDHVGWPRDDRFGPVTANVGVLRGGVAPNVVPDAAELMLDIRTVPGVDAAQLRAQVGLLAGERVEVADHVVLPPLDTDADEPFVGMVRSALQAAGAPDAVAPPARFFTDASVLAGVLGADAGPAPTVVLGPGEPAQCHVVDEYCLASRVEQAVVVYRELLERWCAPA</sequence>
<gene>
    <name evidence="6" type="ORF">GCM10023320_20220</name>
</gene>
<dbReference type="InterPro" id="IPR050072">
    <property type="entry name" value="Peptidase_M20A"/>
</dbReference>
<dbReference type="RefSeq" id="WP_345604629.1">
    <property type="nucleotide sequence ID" value="NZ_BAABJO010000006.1"/>
</dbReference>
<organism evidence="6 7">
    <name type="scientific">Pseudonocardia adelaidensis</name>
    <dbReference type="NCBI Taxonomy" id="648754"/>
    <lineage>
        <taxon>Bacteria</taxon>
        <taxon>Bacillati</taxon>
        <taxon>Actinomycetota</taxon>
        <taxon>Actinomycetes</taxon>
        <taxon>Pseudonocardiales</taxon>
        <taxon>Pseudonocardiaceae</taxon>
        <taxon>Pseudonocardia</taxon>
    </lineage>
</organism>
<dbReference type="Proteomes" id="UP001500804">
    <property type="component" value="Unassembled WGS sequence"/>
</dbReference>
<dbReference type="Pfam" id="PF07687">
    <property type="entry name" value="M20_dimer"/>
    <property type="match status" value="1"/>
</dbReference>
<keyword evidence="2" id="KW-0479">Metal-binding</keyword>
<evidence type="ECO:0000313" key="7">
    <source>
        <dbReference type="Proteomes" id="UP001500804"/>
    </source>
</evidence>
<dbReference type="PANTHER" id="PTHR43808">
    <property type="entry name" value="ACETYLORNITHINE DEACETYLASE"/>
    <property type="match status" value="1"/>
</dbReference>
<dbReference type="PANTHER" id="PTHR43808:SF31">
    <property type="entry name" value="N-ACETYL-L-CITRULLINE DEACETYLASE"/>
    <property type="match status" value="1"/>
</dbReference>
<evidence type="ECO:0000256" key="4">
    <source>
        <dbReference type="ARBA" id="ARBA00022833"/>
    </source>
</evidence>
<accession>A0ABP9NHI5</accession>
<feature type="domain" description="Peptidase M20 dimerisation" evidence="5">
    <location>
        <begin position="169"/>
        <end position="264"/>
    </location>
</feature>
<dbReference type="InterPro" id="IPR011650">
    <property type="entry name" value="Peptidase_M20_dimer"/>
</dbReference>
<comment type="caution">
    <text evidence="6">The sequence shown here is derived from an EMBL/GenBank/DDBJ whole genome shotgun (WGS) entry which is preliminary data.</text>
</comment>
<evidence type="ECO:0000256" key="2">
    <source>
        <dbReference type="ARBA" id="ARBA00022723"/>
    </source>
</evidence>
<keyword evidence="7" id="KW-1185">Reference proteome</keyword>
<evidence type="ECO:0000256" key="3">
    <source>
        <dbReference type="ARBA" id="ARBA00022801"/>
    </source>
</evidence>
<dbReference type="InterPro" id="IPR002933">
    <property type="entry name" value="Peptidase_M20"/>
</dbReference>
<evidence type="ECO:0000313" key="6">
    <source>
        <dbReference type="EMBL" id="GAA5117569.1"/>
    </source>
</evidence>
<proteinExistence type="predicted"/>
<dbReference type="SUPFAM" id="SSF53187">
    <property type="entry name" value="Zn-dependent exopeptidases"/>
    <property type="match status" value="1"/>
</dbReference>
<evidence type="ECO:0000256" key="1">
    <source>
        <dbReference type="ARBA" id="ARBA00001947"/>
    </source>
</evidence>